<dbReference type="EMBL" id="AZAC01000014">
    <property type="protein sequence ID" value="KIX13887.1"/>
    <property type="molecule type" value="Genomic_DNA"/>
</dbReference>
<keyword evidence="3" id="KW-1185">Reference proteome</keyword>
<accession>A0A0D2GG35</accession>
<dbReference type="AlphaFoldDB" id="A0A0D2GG35"/>
<dbReference type="InParanoid" id="A0A0D2GG35"/>
<evidence type="ECO:0000256" key="1">
    <source>
        <dbReference type="SAM" id="MobiDB-lite"/>
    </source>
</evidence>
<feature type="region of interest" description="Disordered" evidence="1">
    <location>
        <begin position="1"/>
        <end position="30"/>
    </location>
</feature>
<proteinExistence type="predicted"/>
<protein>
    <submittedName>
        <fullName evidence="2">Uncharacterized protein</fullName>
    </submittedName>
</protein>
<comment type="caution">
    <text evidence="2">The sequence shown here is derived from an EMBL/GenBank/DDBJ whole genome shotgun (WGS) entry which is preliminary data.</text>
</comment>
<dbReference type="Proteomes" id="UP000032233">
    <property type="component" value="Unassembled WGS sequence"/>
</dbReference>
<name>A0A0D2GG35_9BACT</name>
<gene>
    <name evidence="2" type="ORF">X474_11745</name>
</gene>
<sequence>MFSILQPEKAKSGIKGQKQRPIQNRSGTIRRRQINYDRKLTTGALFFRGVKLTAFLIKRFQNMKSRRPFPERRL</sequence>
<evidence type="ECO:0000313" key="3">
    <source>
        <dbReference type="Proteomes" id="UP000032233"/>
    </source>
</evidence>
<organism evidence="2 3">
    <name type="scientific">Dethiosulfatarculus sandiegensis</name>
    <dbReference type="NCBI Taxonomy" id="1429043"/>
    <lineage>
        <taxon>Bacteria</taxon>
        <taxon>Pseudomonadati</taxon>
        <taxon>Thermodesulfobacteriota</taxon>
        <taxon>Desulfarculia</taxon>
        <taxon>Desulfarculales</taxon>
        <taxon>Desulfarculaceae</taxon>
        <taxon>Dethiosulfatarculus</taxon>
    </lineage>
</organism>
<reference evidence="2 3" key="1">
    <citation type="submission" date="2013-11" db="EMBL/GenBank/DDBJ databases">
        <title>Metagenomic analysis of a methanogenic consortium involved in long chain n-alkane degradation.</title>
        <authorList>
            <person name="Davidova I.A."/>
            <person name="Callaghan A.V."/>
            <person name="Wawrik B."/>
            <person name="Pruitt S."/>
            <person name="Marks C."/>
            <person name="Duncan K.E."/>
            <person name="Suflita J.M."/>
        </authorList>
    </citation>
    <scope>NUCLEOTIDE SEQUENCE [LARGE SCALE GENOMIC DNA]</scope>
    <source>
        <strain evidence="2 3">SPR</strain>
    </source>
</reference>
<evidence type="ECO:0000313" key="2">
    <source>
        <dbReference type="EMBL" id="KIX13887.1"/>
    </source>
</evidence>